<proteinExistence type="predicted"/>
<comment type="caution">
    <text evidence="1">The sequence shown here is derived from an EMBL/GenBank/DDBJ whole genome shotgun (WGS) entry which is preliminary data.</text>
</comment>
<dbReference type="Proteomes" id="UP000005406">
    <property type="component" value="Unassembled WGS sequence"/>
</dbReference>
<dbReference type="AlphaFoldDB" id="A0A6N3QYF0"/>
<accession>A0A6N3QYF0</accession>
<dbReference type="EMBL" id="AKMW01000070">
    <property type="protein sequence ID" value="EIQ05018.1"/>
    <property type="molecule type" value="Genomic_DNA"/>
</dbReference>
<gene>
    <name evidence="1" type="ORF">SFCCH060_4462</name>
</gene>
<organism evidence="1 2">
    <name type="scientific">Shigella flexneri CCH060</name>
    <dbReference type="NCBI Taxonomy" id="754091"/>
    <lineage>
        <taxon>Bacteria</taxon>
        <taxon>Pseudomonadati</taxon>
        <taxon>Pseudomonadota</taxon>
        <taxon>Gammaproteobacteria</taxon>
        <taxon>Enterobacterales</taxon>
        <taxon>Enterobacteriaceae</taxon>
        <taxon>Shigella</taxon>
    </lineage>
</organism>
<reference evidence="1 2" key="1">
    <citation type="submission" date="2012-03" db="EMBL/GenBank/DDBJ databases">
        <authorList>
            <person name="Rasko D."/>
            <person name="Redman J."/>
            <person name="Daugherty S.C."/>
            <person name="Tallon L."/>
            <person name="Sadzewicz L."/>
            <person name="Jones K."/>
            <person name="Santana-Cruz I."/>
            <person name="Liu X."/>
        </authorList>
    </citation>
    <scope>NUCLEOTIDE SEQUENCE [LARGE SCALE GENOMIC DNA]</scope>
    <source>
        <strain evidence="1 2">CCH060</strain>
    </source>
</reference>
<protein>
    <submittedName>
        <fullName evidence="1">Uncharacterized protein</fullName>
    </submittedName>
</protein>
<evidence type="ECO:0000313" key="1">
    <source>
        <dbReference type="EMBL" id="EIQ05018.1"/>
    </source>
</evidence>
<sequence>MSFPAFANAPNDDNIPPATSAEINSLLRPDFLPRLFAVSLVTV</sequence>
<name>A0A6N3QYF0_SHIFL</name>
<evidence type="ECO:0000313" key="2">
    <source>
        <dbReference type="Proteomes" id="UP000005406"/>
    </source>
</evidence>